<evidence type="ECO:0000313" key="2">
    <source>
        <dbReference type="EMBL" id="CAK0781035.1"/>
    </source>
</evidence>
<sequence>MTSSAVQMGAAHGKVQQAPDKQLVNAVDISEAAVADAPLDSQQITDVAHQNADMTMTLAYTNAESAAPMLAPGQPDKPMEPQSGASASPITGHGGKVVQPVAELSRSPREPSLEPDRDPVHPDSMQASLAAPGYGTADSSAMQQSGAHDRLAPTEQLRLSAKQRRMVARQHIELRGQVAALVGILERQQKLAGRDPLDEEPQEQQQQTQQQHHHHHQQQQHPAAVTAAQPDQRQGMAVPELRLQPGAAATLATPPAVSRPGKLTPAAEARLLLAFGLQDTLTREEALILAEQASSPSTCKHSSL</sequence>
<organism evidence="2 3">
    <name type="scientific">Coccomyxa viridis</name>
    <dbReference type="NCBI Taxonomy" id="1274662"/>
    <lineage>
        <taxon>Eukaryota</taxon>
        <taxon>Viridiplantae</taxon>
        <taxon>Chlorophyta</taxon>
        <taxon>core chlorophytes</taxon>
        <taxon>Trebouxiophyceae</taxon>
        <taxon>Trebouxiophyceae incertae sedis</taxon>
        <taxon>Coccomyxaceae</taxon>
        <taxon>Coccomyxa</taxon>
    </lineage>
</organism>
<accession>A0AAV1I3Y6</accession>
<dbReference type="Proteomes" id="UP001314263">
    <property type="component" value="Unassembled WGS sequence"/>
</dbReference>
<feature type="compositionally biased region" description="Basic and acidic residues" evidence="1">
    <location>
        <begin position="106"/>
        <end position="121"/>
    </location>
</feature>
<reference evidence="2 3" key="1">
    <citation type="submission" date="2023-10" db="EMBL/GenBank/DDBJ databases">
        <authorList>
            <person name="Maclean D."/>
            <person name="Macfadyen A."/>
        </authorList>
    </citation>
    <scope>NUCLEOTIDE SEQUENCE [LARGE SCALE GENOMIC DNA]</scope>
</reference>
<feature type="region of interest" description="Disordered" evidence="1">
    <location>
        <begin position="68"/>
        <end position="151"/>
    </location>
</feature>
<keyword evidence="3" id="KW-1185">Reference proteome</keyword>
<dbReference type="AlphaFoldDB" id="A0AAV1I3Y6"/>
<evidence type="ECO:0000256" key="1">
    <source>
        <dbReference type="SAM" id="MobiDB-lite"/>
    </source>
</evidence>
<gene>
    <name evidence="2" type="ORF">CVIRNUC_005264</name>
</gene>
<feature type="region of interest" description="Disordered" evidence="1">
    <location>
        <begin position="194"/>
        <end position="234"/>
    </location>
</feature>
<evidence type="ECO:0000313" key="3">
    <source>
        <dbReference type="Proteomes" id="UP001314263"/>
    </source>
</evidence>
<name>A0AAV1I3Y6_9CHLO</name>
<feature type="compositionally biased region" description="Polar residues" evidence="1">
    <location>
        <begin position="137"/>
        <end position="146"/>
    </location>
</feature>
<proteinExistence type="predicted"/>
<dbReference type="EMBL" id="CAUYUE010000006">
    <property type="protein sequence ID" value="CAK0781035.1"/>
    <property type="molecule type" value="Genomic_DNA"/>
</dbReference>
<protein>
    <submittedName>
        <fullName evidence="2">Uncharacterized protein</fullName>
    </submittedName>
</protein>
<comment type="caution">
    <text evidence="2">The sequence shown here is derived from an EMBL/GenBank/DDBJ whole genome shotgun (WGS) entry which is preliminary data.</text>
</comment>
<feature type="region of interest" description="Disordered" evidence="1">
    <location>
        <begin position="1"/>
        <end position="20"/>
    </location>
</feature>